<organism evidence="1 2">
    <name type="scientific">Monilinia fructicola</name>
    <name type="common">Brown rot fungus</name>
    <name type="synonym">Ciboria fructicola</name>
    <dbReference type="NCBI Taxonomy" id="38448"/>
    <lineage>
        <taxon>Eukaryota</taxon>
        <taxon>Fungi</taxon>
        <taxon>Dikarya</taxon>
        <taxon>Ascomycota</taxon>
        <taxon>Pezizomycotina</taxon>
        <taxon>Leotiomycetes</taxon>
        <taxon>Helotiales</taxon>
        <taxon>Sclerotiniaceae</taxon>
        <taxon>Monilinia</taxon>
    </lineage>
</organism>
<proteinExistence type="predicted"/>
<dbReference type="EMBL" id="VICG01000008">
    <property type="protein sequence ID" value="KAA8569627.1"/>
    <property type="molecule type" value="Genomic_DNA"/>
</dbReference>
<gene>
    <name evidence="1" type="ORF">EYC84_001236</name>
</gene>
<dbReference type="Proteomes" id="UP000322873">
    <property type="component" value="Unassembled WGS sequence"/>
</dbReference>
<protein>
    <submittedName>
        <fullName evidence="1">Uncharacterized protein</fullName>
    </submittedName>
</protein>
<keyword evidence="2" id="KW-1185">Reference proteome</keyword>
<comment type="caution">
    <text evidence="1">The sequence shown here is derived from an EMBL/GenBank/DDBJ whole genome shotgun (WGS) entry which is preliminary data.</text>
</comment>
<accession>A0A5M9JLM0</accession>
<dbReference type="AlphaFoldDB" id="A0A5M9JLM0"/>
<evidence type="ECO:0000313" key="1">
    <source>
        <dbReference type="EMBL" id="KAA8569627.1"/>
    </source>
</evidence>
<sequence length="83" mass="9500">MLGNLRRRRDGGMEEQKVHPTFFRVHASSDGRPSDLSTPVFRRVSPLLYLTNCKYGVLEYIQLPSYLFLIPLKKTSSSDVQGQ</sequence>
<evidence type="ECO:0000313" key="2">
    <source>
        <dbReference type="Proteomes" id="UP000322873"/>
    </source>
</evidence>
<name>A0A5M9JLM0_MONFR</name>
<reference evidence="1 2" key="1">
    <citation type="submission" date="2019-06" db="EMBL/GenBank/DDBJ databases">
        <title>Genome Sequence of the Brown Rot Fungal Pathogen Monilinia fructicola.</title>
        <authorList>
            <person name="De Miccolis Angelini R.M."/>
            <person name="Landi L."/>
            <person name="Abate D."/>
            <person name="Pollastro S."/>
            <person name="Romanazzi G."/>
            <person name="Faretra F."/>
        </authorList>
    </citation>
    <scope>NUCLEOTIDE SEQUENCE [LARGE SCALE GENOMIC DNA]</scope>
    <source>
        <strain evidence="1 2">Mfrc123</strain>
    </source>
</reference>